<dbReference type="InterPro" id="IPR049069">
    <property type="entry name" value="MRB1590-like_C"/>
</dbReference>
<reference evidence="2" key="1">
    <citation type="submission" date="2008-12" db="EMBL/GenBank/DDBJ databases">
        <authorList>
            <person name="Zhang H."/>
            <person name="Lin S."/>
        </authorList>
    </citation>
    <scope>NUCLEOTIDE SEQUENCE</scope>
    <source>
        <strain evidence="2">CCMP1975</strain>
    </source>
</reference>
<dbReference type="PANTHER" id="PTHR38149">
    <property type="entry name" value="ATPASE"/>
    <property type="match status" value="1"/>
</dbReference>
<dbReference type="PANTHER" id="PTHR38149:SF1">
    <property type="entry name" value="ATPASE"/>
    <property type="match status" value="1"/>
</dbReference>
<dbReference type="AlphaFoldDB" id="E8Z761"/>
<name>E8Z761_KARVE</name>
<evidence type="ECO:0000313" key="2">
    <source>
        <dbReference type="EMBL" id="ACU45291.1"/>
    </source>
</evidence>
<dbReference type="EMBL" id="FJ600284">
    <property type="protein sequence ID" value="ACU45291.1"/>
    <property type="molecule type" value="mRNA"/>
</dbReference>
<reference evidence="2" key="2">
    <citation type="book" date="2010" name="PROCEEDINGS OF 13TH INTERNATIONAL CONFERENCE ON HARMFUL ALGAE" publisher="International Society For The Study of Harmful Algae" city="Hong Kong, China">
        <title>Dinoflagellate meta-transcriptomics enabled by spliced leader.</title>
        <editorList>
            <person name="Unknown A."/>
        </editorList>
        <authorList>
            <person name="Lin S."/>
            <person name="Zhang H."/>
        </authorList>
    </citation>
    <scope>NUCLEOTIDE SEQUENCE</scope>
    <source>
        <strain evidence="2">CCMP1975</strain>
    </source>
</reference>
<dbReference type="InterPro" id="IPR019195">
    <property type="entry name" value="ABC_ATPase_put"/>
</dbReference>
<accession>E8Z761</accession>
<protein>
    <submittedName>
        <fullName evidence="2">ABC class-like protein ATPase</fullName>
    </submittedName>
</protein>
<sequence length="164" mass="18126">TKMSQLSAQVVKDMPTVLASRQRTHSLARSRRGRCYPMAWLLWEGVRQDLRCISYGDTEVELANVEQLVEISQAKAIANCLQNLGDPGGLSPSKTLREVVKELKKRLMCDDKGANGLDSISRFNHPNGSYALPRKFEIAAAISRLGTLQVASRAKKQSGKGTQR</sequence>
<organism evidence="2">
    <name type="scientific">Karlodinium veneficum</name>
    <name type="common">Dinoflagellate</name>
    <name type="synonym">Karlodinium micrum</name>
    <dbReference type="NCBI Taxonomy" id="407301"/>
    <lineage>
        <taxon>Eukaryota</taxon>
        <taxon>Sar</taxon>
        <taxon>Alveolata</taxon>
        <taxon>Dinophyceae</taxon>
        <taxon>Gymnodiniales</taxon>
        <taxon>Kareniaceae</taxon>
        <taxon>Karlodinium</taxon>
    </lineage>
</organism>
<feature type="domain" description="MRB1590-like C-terminal" evidence="1">
    <location>
        <begin position="48"/>
        <end position="150"/>
    </location>
</feature>
<dbReference type="Pfam" id="PF21117">
    <property type="entry name" value="MRB1590_C"/>
    <property type="match status" value="1"/>
</dbReference>
<evidence type="ECO:0000259" key="1">
    <source>
        <dbReference type="Pfam" id="PF21117"/>
    </source>
</evidence>
<feature type="non-terminal residue" evidence="2">
    <location>
        <position position="1"/>
    </location>
</feature>
<proteinExistence type="evidence at transcript level"/>